<proteinExistence type="predicted"/>
<comment type="caution">
    <text evidence="1">The sequence shown here is derived from an EMBL/GenBank/DDBJ whole genome shotgun (WGS) entry which is preliminary data.</text>
</comment>
<accession>A0A5B0N765</accession>
<organism evidence="1 2">
    <name type="scientific">Puccinia graminis f. sp. tritici</name>
    <dbReference type="NCBI Taxonomy" id="56615"/>
    <lineage>
        <taxon>Eukaryota</taxon>
        <taxon>Fungi</taxon>
        <taxon>Dikarya</taxon>
        <taxon>Basidiomycota</taxon>
        <taxon>Pucciniomycotina</taxon>
        <taxon>Pucciniomycetes</taxon>
        <taxon>Pucciniales</taxon>
        <taxon>Pucciniaceae</taxon>
        <taxon>Puccinia</taxon>
    </lineage>
</organism>
<dbReference type="EMBL" id="VDEP01000417">
    <property type="protein sequence ID" value="KAA1085121.1"/>
    <property type="molecule type" value="Genomic_DNA"/>
</dbReference>
<evidence type="ECO:0000313" key="1">
    <source>
        <dbReference type="EMBL" id="KAA1085121.1"/>
    </source>
</evidence>
<evidence type="ECO:0000313" key="2">
    <source>
        <dbReference type="Proteomes" id="UP000325313"/>
    </source>
</evidence>
<reference evidence="1 2" key="1">
    <citation type="submission" date="2019-05" db="EMBL/GenBank/DDBJ databases">
        <title>Emergence of the Ug99 lineage of the wheat stem rust pathogen through somatic hybridization.</title>
        <authorList>
            <person name="Li F."/>
            <person name="Upadhyaya N.M."/>
            <person name="Sperschneider J."/>
            <person name="Matny O."/>
            <person name="Nguyen-Phuc H."/>
            <person name="Mago R."/>
            <person name="Raley C."/>
            <person name="Miller M.E."/>
            <person name="Silverstein K.A.T."/>
            <person name="Henningsen E."/>
            <person name="Hirsch C.D."/>
            <person name="Visser B."/>
            <person name="Pretorius Z.A."/>
            <person name="Steffenson B.J."/>
            <person name="Schwessinger B."/>
            <person name="Dodds P.N."/>
            <person name="Figueroa M."/>
        </authorList>
    </citation>
    <scope>NUCLEOTIDE SEQUENCE [LARGE SCALE GENOMIC DNA]</scope>
    <source>
        <strain evidence="1 2">Ug99</strain>
    </source>
</reference>
<protein>
    <submittedName>
        <fullName evidence="1">Uncharacterized protein</fullName>
    </submittedName>
</protein>
<dbReference type="Proteomes" id="UP000325313">
    <property type="component" value="Unassembled WGS sequence"/>
</dbReference>
<name>A0A5B0N765_PUCGR</name>
<sequence length="167" mass="19020">MRELDLNAWKTVAVHGQIQDEEAQKSEAQKKKKFGIPGARDRKLSGNCCIPIQQLRICYQGLDWGPATWQLPGGGRACTDVMVAFSSKKCEDSDGPTPDFATRKMRELDLYAWKTVAVHGQIQDKEVQKNKKFGIPGARDRKLYGNCCTKYRIRIAAQPRKYHKFFL</sequence>
<gene>
    <name evidence="1" type="ORF">PGTUg99_007178</name>
</gene>
<dbReference type="AlphaFoldDB" id="A0A5B0N765"/>